<keyword evidence="6" id="KW-1185">Reference proteome</keyword>
<dbReference type="RefSeq" id="XP_031572367.1">
    <property type="nucleotide sequence ID" value="XM_031716507.1"/>
</dbReference>
<dbReference type="Proteomes" id="UP000515163">
    <property type="component" value="Unplaced"/>
</dbReference>
<feature type="domain" description="EF-hand" evidence="5">
    <location>
        <begin position="118"/>
        <end position="153"/>
    </location>
</feature>
<proteinExistence type="predicted"/>
<dbReference type="PANTHER" id="PTHR23104">
    <property type="entry name" value="MULTIPLE COAGULATION FACTOR DEFICIENCY PROTEIN 2 NEURAL STEM CELL DERIVED NEURONAL SURVIVAL PROTEIN"/>
    <property type="match status" value="1"/>
</dbReference>
<evidence type="ECO:0000259" key="5">
    <source>
        <dbReference type="PROSITE" id="PS50222"/>
    </source>
</evidence>
<dbReference type="InterPro" id="IPR011992">
    <property type="entry name" value="EF-hand-dom_pair"/>
</dbReference>
<name>A0A6P8IYW4_ACTTE</name>
<gene>
    <name evidence="7" type="primary">LOC116306440</name>
</gene>
<protein>
    <submittedName>
        <fullName evidence="7">Multiple coagulation factor deficiency protein 2 homolog</fullName>
    </submittedName>
</protein>
<dbReference type="Gene3D" id="1.10.238.10">
    <property type="entry name" value="EF-hand"/>
    <property type="match status" value="1"/>
</dbReference>
<reference evidence="7" key="1">
    <citation type="submission" date="2025-08" db="UniProtKB">
        <authorList>
            <consortium name="RefSeq"/>
        </authorList>
    </citation>
    <scope>IDENTIFICATION</scope>
    <source>
        <tissue evidence="7">Tentacle</tissue>
    </source>
</reference>
<dbReference type="OrthoDB" id="289247at2759"/>
<feature type="signal peptide" evidence="4">
    <location>
        <begin position="1"/>
        <end position="28"/>
    </location>
</feature>
<evidence type="ECO:0000256" key="1">
    <source>
        <dbReference type="ARBA" id="ARBA00022729"/>
    </source>
</evidence>
<organism evidence="6 7">
    <name type="scientific">Actinia tenebrosa</name>
    <name type="common">Australian red waratah sea anemone</name>
    <dbReference type="NCBI Taxonomy" id="6105"/>
    <lineage>
        <taxon>Eukaryota</taxon>
        <taxon>Metazoa</taxon>
        <taxon>Cnidaria</taxon>
        <taxon>Anthozoa</taxon>
        <taxon>Hexacorallia</taxon>
        <taxon>Actiniaria</taxon>
        <taxon>Actiniidae</taxon>
        <taxon>Actinia</taxon>
    </lineage>
</organism>
<dbReference type="PROSITE" id="PS00018">
    <property type="entry name" value="EF_HAND_1"/>
    <property type="match status" value="1"/>
</dbReference>
<keyword evidence="3" id="KW-0106">Calcium</keyword>
<accession>A0A6P8IYW4</accession>
<dbReference type="GO" id="GO:0005509">
    <property type="term" value="F:calcium ion binding"/>
    <property type="evidence" value="ECO:0007669"/>
    <property type="project" value="InterPro"/>
</dbReference>
<dbReference type="InParanoid" id="A0A6P8IYW4"/>
<evidence type="ECO:0000313" key="6">
    <source>
        <dbReference type="Proteomes" id="UP000515163"/>
    </source>
</evidence>
<dbReference type="InterPro" id="IPR002048">
    <property type="entry name" value="EF_hand_dom"/>
</dbReference>
<dbReference type="GeneID" id="116306440"/>
<feature type="chain" id="PRO_5027981368" evidence="4">
    <location>
        <begin position="29"/>
        <end position="165"/>
    </location>
</feature>
<dbReference type="InterPro" id="IPR052110">
    <property type="entry name" value="MCFD2-like"/>
</dbReference>
<dbReference type="InterPro" id="IPR018247">
    <property type="entry name" value="EF_Hand_1_Ca_BS"/>
</dbReference>
<sequence length="165" mass="18717">MFDKRGTDIISLVLFILMLSTTFRSLDCTTTSSAAEESLRSQVKDTEHLAEHLQEHFGMDEAAAKKYLKDNDENAQYFLTHDNNNDSKLDGLEILQALSHHGIGEENANKTQEESDKALVDFVDMILTDQDVNKDGYITYPEFVSYMNKYTNAHGGQQDDQQNKT</sequence>
<keyword evidence="2" id="KW-0677">Repeat</keyword>
<evidence type="ECO:0000256" key="2">
    <source>
        <dbReference type="ARBA" id="ARBA00022737"/>
    </source>
</evidence>
<evidence type="ECO:0000313" key="7">
    <source>
        <dbReference type="RefSeq" id="XP_031572367.1"/>
    </source>
</evidence>
<dbReference type="Pfam" id="PF13499">
    <property type="entry name" value="EF-hand_7"/>
    <property type="match status" value="1"/>
</dbReference>
<evidence type="ECO:0000256" key="4">
    <source>
        <dbReference type="SAM" id="SignalP"/>
    </source>
</evidence>
<dbReference type="AlphaFoldDB" id="A0A6P8IYW4"/>
<evidence type="ECO:0000256" key="3">
    <source>
        <dbReference type="ARBA" id="ARBA00022837"/>
    </source>
</evidence>
<dbReference type="PROSITE" id="PS50222">
    <property type="entry name" value="EF_HAND_2"/>
    <property type="match status" value="1"/>
</dbReference>
<dbReference type="KEGG" id="aten:116306440"/>
<keyword evidence="1 4" id="KW-0732">Signal</keyword>
<dbReference type="SUPFAM" id="SSF47473">
    <property type="entry name" value="EF-hand"/>
    <property type="match status" value="1"/>
</dbReference>
<dbReference type="PANTHER" id="PTHR23104:SF1">
    <property type="entry name" value="EF-HAND DOMAIN-CONTAINING PROTEIN"/>
    <property type="match status" value="1"/>
</dbReference>